<dbReference type="Proteomes" id="UP000646749">
    <property type="component" value="Unassembled WGS sequence"/>
</dbReference>
<evidence type="ECO:0000313" key="3">
    <source>
        <dbReference type="Proteomes" id="UP000646749"/>
    </source>
</evidence>
<name>A0ABQ4E6F6_9ACTN</name>
<dbReference type="EMBL" id="BONW01000022">
    <property type="protein sequence ID" value="GIG89897.1"/>
    <property type="molecule type" value="Genomic_DNA"/>
</dbReference>
<dbReference type="PROSITE" id="PS51257">
    <property type="entry name" value="PROKAR_LIPOPROTEIN"/>
    <property type="match status" value="1"/>
</dbReference>
<sequence length="391" mass="40876">MFPGRRGIGATLLAAVLLTAGCQDPGPEPAPEPVRPQWQRLALPAPAGTPGRPMVRDVTGCDGRWYVVGGVGAGAGETRPAAWTSTDGTTWTAMSLEPKGYYGRRSVLYSAACRDGRVAILGDKPGGAHGNPRASSWRQRPDGSLVEVEARFELYGGPTAVNVARLASGDRGYLITGNRSSGVASWVSPDAAEFEIMEGVPELATDGRGTTWGFDATATAQGWLMVGGILPTGGRIDRDPLAWTSPDGRTWQRETVPATGDYEELQRVVVWDGTPVAVGLRGREFGVWRRGADGWERVGGFGAHGSAGAPAVGALTVAGDRLLAVVSDGATYSLWSGTDGGRSWRPVTTPTPVPAGADRDVSVLAVGDRVLLTVDDGREGAVWATRLTSGT</sequence>
<keyword evidence="3" id="KW-1185">Reference proteome</keyword>
<evidence type="ECO:0000256" key="1">
    <source>
        <dbReference type="SAM" id="MobiDB-lite"/>
    </source>
</evidence>
<accession>A0ABQ4E6F6</accession>
<evidence type="ECO:0008006" key="4">
    <source>
        <dbReference type="Google" id="ProtNLM"/>
    </source>
</evidence>
<protein>
    <recommendedName>
        <fullName evidence="4">Galactose oxidase</fullName>
    </recommendedName>
</protein>
<dbReference type="RefSeq" id="WP_203868342.1">
    <property type="nucleotide sequence ID" value="NZ_BONW01000022.1"/>
</dbReference>
<gene>
    <name evidence="2" type="ORF">Pen02_48330</name>
</gene>
<organism evidence="2 3">
    <name type="scientific">Plantactinospora endophytica</name>
    <dbReference type="NCBI Taxonomy" id="673535"/>
    <lineage>
        <taxon>Bacteria</taxon>
        <taxon>Bacillati</taxon>
        <taxon>Actinomycetota</taxon>
        <taxon>Actinomycetes</taxon>
        <taxon>Micromonosporales</taxon>
        <taxon>Micromonosporaceae</taxon>
        <taxon>Plantactinospora</taxon>
    </lineage>
</organism>
<proteinExistence type="predicted"/>
<feature type="region of interest" description="Disordered" evidence="1">
    <location>
        <begin position="123"/>
        <end position="142"/>
    </location>
</feature>
<reference evidence="2 3" key="1">
    <citation type="submission" date="2021-01" db="EMBL/GenBank/DDBJ databases">
        <title>Whole genome shotgun sequence of Plantactinospora endophytica NBRC 110450.</title>
        <authorList>
            <person name="Komaki H."/>
            <person name="Tamura T."/>
        </authorList>
    </citation>
    <scope>NUCLEOTIDE SEQUENCE [LARGE SCALE GENOMIC DNA]</scope>
    <source>
        <strain evidence="2 3">NBRC 110450</strain>
    </source>
</reference>
<dbReference type="SUPFAM" id="SSF50939">
    <property type="entry name" value="Sialidases"/>
    <property type="match status" value="1"/>
</dbReference>
<evidence type="ECO:0000313" key="2">
    <source>
        <dbReference type="EMBL" id="GIG89897.1"/>
    </source>
</evidence>
<dbReference type="InterPro" id="IPR036278">
    <property type="entry name" value="Sialidase_sf"/>
</dbReference>
<comment type="caution">
    <text evidence="2">The sequence shown here is derived from an EMBL/GenBank/DDBJ whole genome shotgun (WGS) entry which is preliminary data.</text>
</comment>